<comment type="caution">
    <text evidence="1">The sequence shown here is derived from an EMBL/GenBank/DDBJ whole genome shotgun (WGS) entry which is preliminary data.</text>
</comment>
<organism evidence="1 2">
    <name type="scientific">Russula earlei</name>
    <dbReference type="NCBI Taxonomy" id="71964"/>
    <lineage>
        <taxon>Eukaryota</taxon>
        <taxon>Fungi</taxon>
        <taxon>Dikarya</taxon>
        <taxon>Basidiomycota</taxon>
        <taxon>Agaricomycotina</taxon>
        <taxon>Agaricomycetes</taxon>
        <taxon>Russulales</taxon>
        <taxon>Russulaceae</taxon>
        <taxon>Russula</taxon>
    </lineage>
</organism>
<proteinExistence type="predicted"/>
<evidence type="ECO:0000313" key="1">
    <source>
        <dbReference type="EMBL" id="KAI9507745.1"/>
    </source>
</evidence>
<gene>
    <name evidence="1" type="ORF">F5148DRAFT_1368249</name>
</gene>
<sequence>MAECRPSLAELRMEVLAVDTFFLTDTEAARFGCPEKKLQRKSVMCGIPSVSPSPPLLLHVGIFLFVEVFVRVIILRIRVDLIGVERVTDHTSYSGGGSLLQLDKGGW</sequence>
<keyword evidence="2" id="KW-1185">Reference proteome</keyword>
<dbReference type="Proteomes" id="UP001207468">
    <property type="component" value="Unassembled WGS sequence"/>
</dbReference>
<name>A0ACC0U891_9AGAM</name>
<reference evidence="1" key="1">
    <citation type="submission" date="2021-03" db="EMBL/GenBank/DDBJ databases">
        <title>Evolutionary priming and transition to the ectomycorrhizal habit in an iconic lineage of mushroom-forming fungi: is preadaptation a requirement?</title>
        <authorList>
            <consortium name="DOE Joint Genome Institute"/>
            <person name="Looney B.P."/>
            <person name="Miyauchi S."/>
            <person name="Morin E."/>
            <person name="Drula E."/>
            <person name="Courty P.E."/>
            <person name="Chicoki N."/>
            <person name="Fauchery L."/>
            <person name="Kohler A."/>
            <person name="Kuo A."/>
            <person name="LaButti K."/>
            <person name="Pangilinan J."/>
            <person name="Lipzen A."/>
            <person name="Riley R."/>
            <person name="Andreopoulos W."/>
            <person name="He G."/>
            <person name="Johnson J."/>
            <person name="Barry K.W."/>
            <person name="Grigoriev I.V."/>
            <person name="Nagy L."/>
            <person name="Hibbett D."/>
            <person name="Henrissat B."/>
            <person name="Matheny P.B."/>
            <person name="Labbe J."/>
            <person name="Martin A.F."/>
        </authorList>
    </citation>
    <scope>NUCLEOTIDE SEQUENCE</scope>
    <source>
        <strain evidence="1">BPL698</strain>
    </source>
</reference>
<dbReference type="EMBL" id="JAGFNK010000113">
    <property type="protein sequence ID" value="KAI9507745.1"/>
    <property type="molecule type" value="Genomic_DNA"/>
</dbReference>
<accession>A0ACC0U891</accession>
<evidence type="ECO:0000313" key="2">
    <source>
        <dbReference type="Proteomes" id="UP001207468"/>
    </source>
</evidence>
<protein>
    <submittedName>
        <fullName evidence="1">Uncharacterized protein</fullName>
    </submittedName>
</protein>